<feature type="domain" description="ABC transporter" evidence="5">
    <location>
        <begin position="5"/>
        <end position="255"/>
    </location>
</feature>
<dbReference type="Gene3D" id="3.40.50.300">
    <property type="entry name" value="P-loop containing nucleotide triphosphate hydrolases"/>
    <property type="match status" value="2"/>
</dbReference>
<keyword evidence="7" id="KW-1185">Reference proteome</keyword>
<dbReference type="GO" id="GO:0055085">
    <property type="term" value="P:transmembrane transport"/>
    <property type="evidence" value="ECO:0007669"/>
    <property type="project" value="UniProtKB-ARBA"/>
</dbReference>
<keyword evidence="3" id="KW-0547">Nucleotide-binding</keyword>
<gene>
    <name evidence="6" type="ORF">JL106_14865</name>
</gene>
<evidence type="ECO:0000313" key="7">
    <source>
        <dbReference type="Proteomes" id="UP000663792"/>
    </source>
</evidence>
<dbReference type="FunFam" id="3.40.50.300:FF:000016">
    <property type="entry name" value="Oligopeptide ABC transporter ATP-binding component"/>
    <property type="match status" value="1"/>
</dbReference>
<evidence type="ECO:0000259" key="5">
    <source>
        <dbReference type="PROSITE" id="PS50893"/>
    </source>
</evidence>
<dbReference type="InterPro" id="IPR013563">
    <property type="entry name" value="Oligopep_ABC_C"/>
</dbReference>
<dbReference type="NCBIfam" id="NF008453">
    <property type="entry name" value="PRK11308.1"/>
    <property type="match status" value="2"/>
</dbReference>
<evidence type="ECO:0000256" key="2">
    <source>
        <dbReference type="ARBA" id="ARBA00022448"/>
    </source>
</evidence>
<dbReference type="Pfam" id="PF08352">
    <property type="entry name" value="oligo_HPY"/>
    <property type="match status" value="2"/>
</dbReference>
<dbReference type="Proteomes" id="UP000663792">
    <property type="component" value="Unassembled WGS sequence"/>
</dbReference>
<evidence type="ECO:0000256" key="4">
    <source>
        <dbReference type="ARBA" id="ARBA00022840"/>
    </source>
</evidence>
<name>A0A939C2R3_9ACTN</name>
<dbReference type="PROSITE" id="PS50893">
    <property type="entry name" value="ABC_TRANSPORTER_2"/>
    <property type="match status" value="2"/>
</dbReference>
<dbReference type="InterPro" id="IPR003593">
    <property type="entry name" value="AAA+_ATPase"/>
</dbReference>
<feature type="domain" description="ABC transporter" evidence="5">
    <location>
        <begin position="315"/>
        <end position="565"/>
    </location>
</feature>
<dbReference type="GO" id="GO:0015833">
    <property type="term" value="P:peptide transport"/>
    <property type="evidence" value="ECO:0007669"/>
    <property type="project" value="InterPro"/>
</dbReference>
<accession>A0A939C2R3</accession>
<dbReference type="PROSITE" id="PS00211">
    <property type="entry name" value="ABC_TRANSPORTER_1"/>
    <property type="match status" value="1"/>
</dbReference>
<evidence type="ECO:0000256" key="1">
    <source>
        <dbReference type="ARBA" id="ARBA00005417"/>
    </source>
</evidence>
<protein>
    <submittedName>
        <fullName evidence="6">ABC transporter ATP-binding protein</fullName>
    </submittedName>
</protein>
<dbReference type="NCBIfam" id="NF007739">
    <property type="entry name" value="PRK10419.1"/>
    <property type="match status" value="2"/>
</dbReference>
<dbReference type="AlphaFoldDB" id="A0A939C2R3"/>
<comment type="similarity">
    <text evidence="1">Belongs to the ABC transporter superfamily.</text>
</comment>
<dbReference type="SUPFAM" id="SSF52540">
    <property type="entry name" value="P-loop containing nucleoside triphosphate hydrolases"/>
    <property type="match status" value="2"/>
</dbReference>
<evidence type="ECO:0000313" key="6">
    <source>
        <dbReference type="EMBL" id="MBM9468564.1"/>
    </source>
</evidence>
<dbReference type="PANTHER" id="PTHR43776">
    <property type="entry name" value="TRANSPORT ATP-BINDING PROTEIN"/>
    <property type="match status" value="1"/>
</dbReference>
<dbReference type="EMBL" id="JAERWK010000019">
    <property type="protein sequence ID" value="MBM9468564.1"/>
    <property type="molecule type" value="Genomic_DNA"/>
</dbReference>
<sequence length="581" mass="62610">MEPLLQISGLEIDIPTRRGTVHAVRGLDLDIARGEIVGLVGESGSGKSMTAMAVVGLLPPAARITAGTISLGGRSIIDARHQDLQQVRRHDVGVVFQAPMKALNPRMMVGTQLREALLRAERPNLRAAMVRSLELLDAVGINRPMERLRQYPHELSGGLAQRVVIALALARHPRLLIADEPTTALDVSVQAQILDLLDHLRSTLDLAVLLVSHDLDVIRDRADRVNVINLGRIVERGPTLDVIDRPQHEYTQSLVAAMPSLARRRDLALVGLHRPSGAAAADGAGAGGTGDAPVADLDDGRPVDTPVDQDLVPIAEAIDVHKAFALPGGRLPWRPAHRRTAVEGVSVSIRPGESLGIVGESGSGKTTLARMLVGLAEPDSGEIRFDGRPVTALDREARTTWRRDVQFVFQDSTSALDPRRTVADSIGEPMLAAGVPATERHRRVVELLGEVGLAEHFGERRPRQLSGGQRQRVGIARALALDPRLIVADEPVSALDVSVQATVLNLLNRLRRRRNVAYAIISHDLGVISYLCTTVVVMYQGKVVDAGPVEQVLTEPSHDYTRMLLAAVPGARGRVAVPEVI</sequence>
<dbReference type="InterPro" id="IPR017871">
    <property type="entry name" value="ABC_transporter-like_CS"/>
</dbReference>
<dbReference type="GO" id="GO:0016887">
    <property type="term" value="F:ATP hydrolysis activity"/>
    <property type="evidence" value="ECO:0007669"/>
    <property type="project" value="InterPro"/>
</dbReference>
<keyword evidence="2" id="KW-0813">Transport</keyword>
<evidence type="ECO:0000256" key="3">
    <source>
        <dbReference type="ARBA" id="ARBA00022741"/>
    </source>
</evidence>
<dbReference type="InterPro" id="IPR050319">
    <property type="entry name" value="ABC_transp_ATP-bind"/>
</dbReference>
<comment type="caution">
    <text evidence="6">The sequence shown here is derived from an EMBL/GenBank/DDBJ whole genome shotgun (WGS) entry which is preliminary data.</text>
</comment>
<dbReference type="RefSeq" id="WP_205261516.1">
    <property type="nucleotide sequence ID" value="NZ_JAERWK010000019.1"/>
</dbReference>
<dbReference type="GO" id="GO:0005524">
    <property type="term" value="F:ATP binding"/>
    <property type="evidence" value="ECO:0007669"/>
    <property type="project" value="UniProtKB-KW"/>
</dbReference>
<dbReference type="SMART" id="SM00382">
    <property type="entry name" value="AAA"/>
    <property type="match status" value="2"/>
</dbReference>
<dbReference type="InterPro" id="IPR027417">
    <property type="entry name" value="P-loop_NTPase"/>
</dbReference>
<organism evidence="6 7">
    <name type="scientific">Nakamurella leprariae</name>
    <dbReference type="NCBI Taxonomy" id="2803911"/>
    <lineage>
        <taxon>Bacteria</taxon>
        <taxon>Bacillati</taxon>
        <taxon>Actinomycetota</taxon>
        <taxon>Actinomycetes</taxon>
        <taxon>Nakamurellales</taxon>
        <taxon>Nakamurellaceae</taxon>
        <taxon>Nakamurella</taxon>
    </lineage>
</organism>
<dbReference type="Pfam" id="PF00005">
    <property type="entry name" value="ABC_tran"/>
    <property type="match status" value="2"/>
</dbReference>
<dbReference type="InterPro" id="IPR003439">
    <property type="entry name" value="ABC_transporter-like_ATP-bd"/>
</dbReference>
<dbReference type="CDD" id="cd03257">
    <property type="entry name" value="ABC_NikE_OppD_transporters"/>
    <property type="match status" value="2"/>
</dbReference>
<keyword evidence="4 6" id="KW-0067">ATP-binding</keyword>
<proteinExistence type="inferred from homology"/>
<reference evidence="6" key="1">
    <citation type="submission" date="2021-01" db="EMBL/GenBank/DDBJ databases">
        <title>YIM 132084 draft genome.</title>
        <authorList>
            <person name="An D."/>
        </authorList>
    </citation>
    <scope>NUCLEOTIDE SEQUENCE</scope>
    <source>
        <strain evidence="6">YIM 132084</strain>
    </source>
</reference>